<feature type="transmembrane region" description="Helical" evidence="6">
    <location>
        <begin position="47"/>
        <end position="64"/>
    </location>
</feature>
<keyword evidence="4 6" id="KW-0472">Membrane</keyword>
<dbReference type="FunFam" id="1.20.1720.10:FF:000012">
    <property type="entry name" value="MFS toxin efflux pump (AflT)"/>
    <property type="match status" value="1"/>
</dbReference>
<evidence type="ECO:0000256" key="1">
    <source>
        <dbReference type="ARBA" id="ARBA00004141"/>
    </source>
</evidence>
<reference evidence="8" key="1">
    <citation type="journal article" date="2020" name="Stud. Mycol.">
        <title>101 Dothideomycetes genomes: a test case for predicting lifestyles and emergence of pathogens.</title>
        <authorList>
            <person name="Haridas S."/>
            <person name="Albert R."/>
            <person name="Binder M."/>
            <person name="Bloem J."/>
            <person name="Labutti K."/>
            <person name="Salamov A."/>
            <person name="Andreopoulos B."/>
            <person name="Baker S."/>
            <person name="Barry K."/>
            <person name="Bills G."/>
            <person name="Bluhm B."/>
            <person name="Cannon C."/>
            <person name="Castanera R."/>
            <person name="Culley D."/>
            <person name="Daum C."/>
            <person name="Ezra D."/>
            <person name="Gonzalez J."/>
            <person name="Henrissat B."/>
            <person name="Kuo A."/>
            <person name="Liang C."/>
            <person name="Lipzen A."/>
            <person name="Lutzoni F."/>
            <person name="Magnuson J."/>
            <person name="Mondo S."/>
            <person name="Nolan M."/>
            <person name="Ohm R."/>
            <person name="Pangilinan J."/>
            <person name="Park H.-J."/>
            <person name="Ramirez L."/>
            <person name="Alfaro M."/>
            <person name="Sun H."/>
            <person name="Tritt A."/>
            <person name="Yoshinaga Y."/>
            <person name="Zwiers L.-H."/>
            <person name="Turgeon B."/>
            <person name="Goodwin S."/>
            <person name="Spatafora J."/>
            <person name="Crous P."/>
            <person name="Grigoriev I."/>
        </authorList>
    </citation>
    <scope>NUCLEOTIDE SEQUENCE</scope>
    <source>
        <strain evidence="8">CBS 269.34</strain>
    </source>
</reference>
<dbReference type="GO" id="GO:0022857">
    <property type="term" value="F:transmembrane transporter activity"/>
    <property type="evidence" value="ECO:0007669"/>
    <property type="project" value="InterPro"/>
</dbReference>
<dbReference type="GO" id="GO:0005886">
    <property type="term" value="C:plasma membrane"/>
    <property type="evidence" value="ECO:0007669"/>
    <property type="project" value="TreeGrafter"/>
</dbReference>
<dbReference type="PANTHER" id="PTHR23501">
    <property type="entry name" value="MAJOR FACILITATOR SUPERFAMILY"/>
    <property type="match status" value="1"/>
</dbReference>
<sequence>MGDSADPESPTARSQTPLAAVEEREVDQAAVTATGDVSDQYPHGMKLALIMVSLFMSAFLAALDRTILATAIPKITDDFNSIGDIGWYASAFLLTGCSFMLFFGKMYTLYNIKWIFLTCIVIFEAGSAICGAAPNSKTLIAGRAVAGLGSAGMFSGIVIIGTHVVPLKNRPLFQAIFGAVFGISSVIGPLLGGVFADHVSWRWCFYINLPIGGITIVILMLFLKLKFPVRANEMSYRQQLNELDPLGTFIFLPACVSLLLALKWGGTEKPWNNRDVIACLVLSVVLFIAFIIVQRIKGETATVPPRIIKQRSIASGLYSSTCTGGALLIMVFYVPIWFQSVRGVSAVQSGIDVIPMVLSLSAGAPTGGIFTFKTGYYVPCMFASTIIASIGLGLITTWDIHTSQAKWIAYQFLFGYGLGIGMQQPNMAAQTVLHKKDVPIGSSLIFFGQSLGGAIFASVGQSIFTNKLQANLVAVGGLNVPAILGGGATNLKHVVPPEKLPRVLVGYNDALIKTFYAGLALICAGILGAATMEWKSIKKGEGQGDKRVDSGPQATGPQATTTEVEKA</sequence>
<dbReference type="Proteomes" id="UP000799750">
    <property type="component" value="Unassembled WGS sequence"/>
</dbReference>
<keyword evidence="3 6" id="KW-1133">Transmembrane helix</keyword>
<dbReference type="CDD" id="cd17502">
    <property type="entry name" value="MFS_Azr1_MDR_like"/>
    <property type="match status" value="1"/>
</dbReference>
<comment type="subcellular location">
    <subcellularLocation>
        <location evidence="1">Membrane</location>
        <topology evidence="1">Multi-pass membrane protein</topology>
    </subcellularLocation>
</comment>
<feature type="transmembrane region" description="Helical" evidence="6">
    <location>
        <begin position="350"/>
        <end position="370"/>
    </location>
</feature>
<feature type="transmembrane region" description="Helical" evidence="6">
    <location>
        <begin position="203"/>
        <end position="225"/>
    </location>
</feature>
<evidence type="ECO:0000256" key="6">
    <source>
        <dbReference type="SAM" id="Phobius"/>
    </source>
</evidence>
<feature type="transmembrane region" description="Helical" evidence="6">
    <location>
        <begin position="316"/>
        <end position="338"/>
    </location>
</feature>
<feature type="compositionally biased region" description="Polar residues" evidence="5">
    <location>
        <begin position="552"/>
        <end position="567"/>
    </location>
</feature>
<evidence type="ECO:0000313" key="9">
    <source>
        <dbReference type="Proteomes" id="UP000799750"/>
    </source>
</evidence>
<feature type="transmembrane region" description="Helical" evidence="6">
    <location>
        <begin position="85"/>
        <end position="108"/>
    </location>
</feature>
<keyword evidence="2 6" id="KW-0812">Transmembrane</keyword>
<accession>A0A6A6RFL2</accession>
<protein>
    <submittedName>
        <fullName evidence="8">MFS general substrate transporter</fullName>
    </submittedName>
</protein>
<dbReference type="InterPro" id="IPR036259">
    <property type="entry name" value="MFS_trans_sf"/>
</dbReference>
<feature type="transmembrane region" description="Helical" evidence="6">
    <location>
        <begin position="145"/>
        <end position="166"/>
    </location>
</feature>
<dbReference type="Gene3D" id="1.20.1250.20">
    <property type="entry name" value="MFS general substrate transporter like domains"/>
    <property type="match status" value="1"/>
</dbReference>
<feature type="transmembrane region" description="Helical" evidence="6">
    <location>
        <begin position="172"/>
        <end position="196"/>
    </location>
</feature>
<evidence type="ECO:0000256" key="5">
    <source>
        <dbReference type="SAM" id="MobiDB-lite"/>
    </source>
</evidence>
<feature type="transmembrane region" description="Helical" evidence="6">
    <location>
        <begin position="245"/>
        <end position="264"/>
    </location>
</feature>
<evidence type="ECO:0000259" key="7">
    <source>
        <dbReference type="PROSITE" id="PS50850"/>
    </source>
</evidence>
<evidence type="ECO:0000256" key="4">
    <source>
        <dbReference type="ARBA" id="ARBA00023136"/>
    </source>
</evidence>
<dbReference type="PROSITE" id="PS50850">
    <property type="entry name" value="MFS"/>
    <property type="match status" value="1"/>
</dbReference>
<feature type="transmembrane region" description="Helical" evidence="6">
    <location>
        <begin position="511"/>
        <end position="530"/>
    </location>
</feature>
<feature type="region of interest" description="Disordered" evidence="5">
    <location>
        <begin position="540"/>
        <end position="567"/>
    </location>
</feature>
<feature type="transmembrane region" description="Helical" evidence="6">
    <location>
        <begin position="376"/>
        <end position="395"/>
    </location>
</feature>
<dbReference type="PANTHER" id="PTHR23501:SF201">
    <property type="entry name" value="MFS AFLATOXIN EFFLUX PUMP"/>
    <property type="match status" value="1"/>
</dbReference>
<keyword evidence="9" id="KW-1185">Reference proteome</keyword>
<dbReference type="InterPro" id="IPR020846">
    <property type="entry name" value="MFS_dom"/>
</dbReference>
<dbReference type="InterPro" id="IPR011701">
    <property type="entry name" value="MFS"/>
</dbReference>
<dbReference type="Gene3D" id="1.20.1720.10">
    <property type="entry name" value="Multidrug resistance protein D"/>
    <property type="match status" value="1"/>
</dbReference>
<dbReference type="EMBL" id="MU004181">
    <property type="protein sequence ID" value="KAF2503264.1"/>
    <property type="molecule type" value="Genomic_DNA"/>
</dbReference>
<feature type="transmembrane region" description="Helical" evidence="6">
    <location>
        <begin position="444"/>
        <end position="464"/>
    </location>
</feature>
<organism evidence="8 9">
    <name type="scientific">Lophium mytilinum</name>
    <dbReference type="NCBI Taxonomy" id="390894"/>
    <lineage>
        <taxon>Eukaryota</taxon>
        <taxon>Fungi</taxon>
        <taxon>Dikarya</taxon>
        <taxon>Ascomycota</taxon>
        <taxon>Pezizomycotina</taxon>
        <taxon>Dothideomycetes</taxon>
        <taxon>Pleosporomycetidae</taxon>
        <taxon>Mytilinidiales</taxon>
        <taxon>Mytilinidiaceae</taxon>
        <taxon>Lophium</taxon>
    </lineage>
</organism>
<gene>
    <name evidence="8" type="ORF">BU16DRAFT_555270</name>
</gene>
<proteinExistence type="predicted"/>
<dbReference type="AlphaFoldDB" id="A0A6A6RFL2"/>
<feature type="transmembrane region" description="Helical" evidence="6">
    <location>
        <begin position="276"/>
        <end position="296"/>
    </location>
</feature>
<feature type="compositionally biased region" description="Basic and acidic residues" evidence="5">
    <location>
        <begin position="540"/>
        <end position="549"/>
    </location>
</feature>
<dbReference type="OrthoDB" id="10021397at2759"/>
<feature type="transmembrane region" description="Helical" evidence="6">
    <location>
        <begin position="114"/>
        <end position="133"/>
    </location>
</feature>
<evidence type="ECO:0000313" key="8">
    <source>
        <dbReference type="EMBL" id="KAF2503264.1"/>
    </source>
</evidence>
<dbReference type="FunFam" id="1.20.1250.20:FF:000196">
    <property type="entry name" value="MFS toxin efflux pump (AflT)"/>
    <property type="match status" value="1"/>
</dbReference>
<feature type="transmembrane region" description="Helical" evidence="6">
    <location>
        <begin position="407"/>
        <end position="424"/>
    </location>
</feature>
<name>A0A6A6RFL2_9PEZI</name>
<evidence type="ECO:0000256" key="3">
    <source>
        <dbReference type="ARBA" id="ARBA00022989"/>
    </source>
</evidence>
<feature type="transmembrane region" description="Helical" evidence="6">
    <location>
        <begin position="471"/>
        <end position="491"/>
    </location>
</feature>
<evidence type="ECO:0000256" key="2">
    <source>
        <dbReference type="ARBA" id="ARBA00022692"/>
    </source>
</evidence>
<dbReference type="Pfam" id="PF07690">
    <property type="entry name" value="MFS_1"/>
    <property type="match status" value="1"/>
</dbReference>
<dbReference type="SUPFAM" id="SSF103473">
    <property type="entry name" value="MFS general substrate transporter"/>
    <property type="match status" value="1"/>
</dbReference>
<feature type="domain" description="Major facilitator superfamily (MFS) profile" evidence="7">
    <location>
        <begin position="50"/>
        <end position="537"/>
    </location>
</feature>